<dbReference type="InParanoid" id="A0A7M7KB78"/>
<accession>A0A7M7KB78</accession>
<dbReference type="Proteomes" id="UP000594260">
    <property type="component" value="Unplaced"/>
</dbReference>
<dbReference type="EnsemblMetazoa" id="XM_022804897">
    <property type="protein sequence ID" value="XP_022660632"/>
    <property type="gene ID" value="LOC111250136"/>
</dbReference>
<evidence type="ECO:0000313" key="2">
    <source>
        <dbReference type="EnsemblMetazoa" id="XP_022660632"/>
    </source>
</evidence>
<dbReference type="OMA" id="RCKAAKT"/>
<dbReference type="KEGG" id="vde:111250136"/>
<name>A0A7M7KB78_VARDE</name>
<dbReference type="RefSeq" id="XP_022660632.1">
    <property type="nucleotide sequence ID" value="XM_022804897.1"/>
</dbReference>
<dbReference type="AlphaFoldDB" id="A0A7M7KB78"/>
<dbReference type="OrthoDB" id="6418648at2759"/>
<protein>
    <submittedName>
        <fullName evidence="2">Uncharacterized protein</fullName>
    </submittedName>
</protein>
<keyword evidence="1" id="KW-0732">Signal</keyword>
<evidence type="ECO:0000256" key="1">
    <source>
        <dbReference type="SAM" id="SignalP"/>
    </source>
</evidence>
<reference evidence="2" key="1">
    <citation type="submission" date="2021-01" db="UniProtKB">
        <authorList>
            <consortium name="EnsemblMetazoa"/>
        </authorList>
    </citation>
    <scope>IDENTIFICATION</scope>
</reference>
<sequence>MAPCTSYHRRFLSLSFCDALRAAFALSVLTATLHSSGGQQCQDYAAATIDCEYLGFPGSYLNKCGYCVRGSTGLDEDFGKDCKGLCGGQATRDCMGVCGGSAYLDPCSSECIVEDAEPRTVDTQSAFRDCMGRCIDTGPKAAPSPYVNDSCGICLRGGNAKDSIYKDCTGTCYLPSEQDKMAKQKCGQCIGGTSSNKKADFLDGCGNCRTAKAPCECDNGQTKDICGVCGGKAGSCLKLTEIKPTCAPANKSFEMTLYGAFSGEAPSEIVCVFRNATDPEAQIVGPPSPGIGNGFLTPSNGKVSFVCRVPKGLPEGNYFVNPRLSRLGKEERRNLTLHVFDASIGYAKMEPSRAPYRSVENKNATTIRIKFSGGNVPKFPLYCRVMSIDTPKQKILPVYPSGIATLQNECEIPLPAQSQEYIIFPTLDGLNPTSVNFSFLFYATRPQIKESYIHSDGGAVIIVFDRDVNISSLQTCEDMLTDDTVMALGGADYLLCRWATKHQLIVFLPKREKSKYTDFSIHPKKFIYLYILTFHHCTSSSVV</sequence>
<evidence type="ECO:0000313" key="3">
    <source>
        <dbReference type="Proteomes" id="UP000594260"/>
    </source>
</evidence>
<dbReference type="GeneID" id="111250136"/>
<feature type="signal peptide" evidence="1">
    <location>
        <begin position="1"/>
        <end position="38"/>
    </location>
</feature>
<organism evidence="2 3">
    <name type="scientific">Varroa destructor</name>
    <name type="common">Honeybee mite</name>
    <dbReference type="NCBI Taxonomy" id="109461"/>
    <lineage>
        <taxon>Eukaryota</taxon>
        <taxon>Metazoa</taxon>
        <taxon>Ecdysozoa</taxon>
        <taxon>Arthropoda</taxon>
        <taxon>Chelicerata</taxon>
        <taxon>Arachnida</taxon>
        <taxon>Acari</taxon>
        <taxon>Parasitiformes</taxon>
        <taxon>Mesostigmata</taxon>
        <taxon>Gamasina</taxon>
        <taxon>Dermanyssoidea</taxon>
        <taxon>Varroidae</taxon>
        <taxon>Varroa</taxon>
    </lineage>
</organism>
<feature type="chain" id="PRO_5029682937" evidence="1">
    <location>
        <begin position="39"/>
        <end position="543"/>
    </location>
</feature>
<keyword evidence="3" id="KW-1185">Reference proteome</keyword>
<proteinExistence type="predicted"/>